<dbReference type="OrthoDB" id="269872at2759"/>
<dbReference type="EC" id="2.1.1.297" evidence="1"/>
<gene>
    <name evidence="9" type="ORF">FME351_LOCUS13503</name>
    <name evidence="11" type="ORF">HFQ381_LOCUS20588</name>
    <name evidence="7" type="ORF">LUA448_LOCUS5174</name>
    <name evidence="8" type="ORF">TIS948_LOCUS18541</name>
    <name evidence="12" type="ORF">TSG867_LOCUS17713</name>
    <name evidence="10" type="ORF">UJA718_LOCUS14279</name>
</gene>
<dbReference type="PANTHER" id="PTHR18895">
    <property type="entry name" value="HEMK METHYLTRANSFERASE"/>
    <property type="match status" value="1"/>
</dbReference>
<evidence type="ECO:0000313" key="9">
    <source>
        <dbReference type="EMBL" id="CAF3452687.1"/>
    </source>
</evidence>
<dbReference type="PROSITE" id="PS00092">
    <property type="entry name" value="N6_MTASE"/>
    <property type="match status" value="1"/>
</dbReference>
<dbReference type="EMBL" id="CAJOBQ010001141">
    <property type="protein sequence ID" value="CAF4459757.1"/>
    <property type="molecule type" value="Genomic_DNA"/>
</dbReference>
<evidence type="ECO:0000313" key="7">
    <source>
        <dbReference type="EMBL" id="CAF3257111.1"/>
    </source>
</evidence>
<dbReference type="Pfam" id="PF05175">
    <property type="entry name" value="MTS"/>
    <property type="match status" value="1"/>
</dbReference>
<accession>A0A820JJM1</accession>
<dbReference type="InterPro" id="IPR007848">
    <property type="entry name" value="Small_mtfrase_dom"/>
</dbReference>
<name>A0A820JJM1_9BILA</name>
<dbReference type="NCBIfam" id="TIGR00536">
    <property type="entry name" value="hemK_fam"/>
    <property type="match status" value="1"/>
</dbReference>
<dbReference type="InterPro" id="IPR029063">
    <property type="entry name" value="SAM-dependent_MTases_sf"/>
</dbReference>
<evidence type="ECO:0000313" key="8">
    <source>
        <dbReference type="EMBL" id="CAF3303168.1"/>
    </source>
</evidence>
<evidence type="ECO:0000313" key="11">
    <source>
        <dbReference type="EMBL" id="CAF4408082.1"/>
    </source>
</evidence>
<evidence type="ECO:0000313" key="12">
    <source>
        <dbReference type="EMBL" id="CAF4459757.1"/>
    </source>
</evidence>
<dbReference type="EMBL" id="CAJNXB010003244">
    <property type="protein sequence ID" value="CAF3303168.1"/>
    <property type="molecule type" value="Genomic_DNA"/>
</dbReference>
<dbReference type="EMBL" id="CAJOBO010001772">
    <property type="protein sequence ID" value="CAF4408082.1"/>
    <property type="molecule type" value="Genomic_DNA"/>
</dbReference>
<sequence length="282" mass="32974">MRSLNYLFRRNIINSSTTDVYRWLLARAQYLQRLSQSHLSYSKSKSLFGIFRSLINQYHRNVPIDYLCGSTMFFNRLFIVNRHVLIPRRDSECLIRHVQQLYAQDTNKKSILEIGTGSGCLSITLSRLFPNWQIHACDISSSALRVARNNAYLHHCHSIQFHRGDLFDSAFLQNTSFNMIVSNPPYIPTDEVSYCDAGIFHEPSIALFVDPPLKFYSEIIHRAKQEWLNDHGYLVFECSPFNAHQIEQLFIEQQQYFENIQVTLDTNQLPRVISAKKKQTFL</sequence>
<evidence type="ECO:0000256" key="3">
    <source>
        <dbReference type="ARBA" id="ARBA00022679"/>
    </source>
</evidence>
<comment type="catalytic activity">
    <reaction evidence="5">
        <text>L-glutaminyl-[peptide chain release factor] + S-adenosyl-L-methionine = N(5)-methyl-L-glutaminyl-[peptide chain release factor] + S-adenosyl-L-homocysteine + H(+)</text>
        <dbReference type="Rhea" id="RHEA:42896"/>
        <dbReference type="Rhea" id="RHEA-COMP:10271"/>
        <dbReference type="Rhea" id="RHEA-COMP:10272"/>
        <dbReference type="ChEBI" id="CHEBI:15378"/>
        <dbReference type="ChEBI" id="CHEBI:30011"/>
        <dbReference type="ChEBI" id="CHEBI:57856"/>
        <dbReference type="ChEBI" id="CHEBI:59789"/>
        <dbReference type="ChEBI" id="CHEBI:61891"/>
        <dbReference type="EC" id="2.1.1.297"/>
    </reaction>
</comment>
<dbReference type="SUPFAM" id="SSF53335">
    <property type="entry name" value="S-adenosyl-L-methionine-dependent methyltransferases"/>
    <property type="match status" value="1"/>
</dbReference>
<dbReference type="PANTHER" id="PTHR18895:SF74">
    <property type="entry name" value="MTRF1L RELEASE FACTOR GLUTAMINE METHYLTRANSFERASE"/>
    <property type="match status" value="1"/>
</dbReference>
<dbReference type="InterPro" id="IPR004556">
    <property type="entry name" value="HemK-like"/>
</dbReference>
<dbReference type="CDD" id="cd02440">
    <property type="entry name" value="AdoMet_MTases"/>
    <property type="match status" value="1"/>
</dbReference>
<dbReference type="Proteomes" id="UP000663851">
    <property type="component" value="Unassembled WGS sequence"/>
</dbReference>
<keyword evidence="3" id="KW-0808">Transferase</keyword>
<dbReference type="EMBL" id="CAJNYU010001609">
    <property type="protein sequence ID" value="CAF3452687.1"/>
    <property type="molecule type" value="Genomic_DNA"/>
</dbReference>
<comment type="caution">
    <text evidence="10">The sequence shown here is derived from an EMBL/GenBank/DDBJ whole genome shotgun (WGS) entry which is preliminary data.</text>
</comment>
<feature type="domain" description="Methyltransferase small" evidence="6">
    <location>
        <begin position="92"/>
        <end position="188"/>
    </location>
</feature>
<dbReference type="Proteomes" id="UP000663833">
    <property type="component" value="Unassembled WGS sequence"/>
</dbReference>
<dbReference type="AlphaFoldDB" id="A0A820JJM1"/>
<keyword evidence="4" id="KW-0949">S-adenosyl-L-methionine</keyword>
<dbReference type="Gene3D" id="3.40.50.150">
    <property type="entry name" value="Vaccinia Virus protein VP39"/>
    <property type="match status" value="1"/>
</dbReference>
<dbReference type="Proteomes" id="UP000663873">
    <property type="component" value="Unassembled WGS sequence"/>
</dbReference>
<dbReference type="GO" id="GO:0032259">
    <property type="term" value="P:methylation"/>
    <property type="evidence" value="ECO:0007669"/>
    <property type="project" value="UniProtKB-KW"/>
</dbReference>
<dbReference type="Proteomes" id="UP000663825">
    <property type="component" value="Unassembled WGS sequence"/>
</dbReference>
<keyword evidence="2" id="KW-0489">Methyltransferase</keyword>
<evidence type="ECO:0000313" key="13">
    <source>
        <dbReference type="Proteomes" id="UP000663873"/>
    </source>
</evidence>
<dbReference type="EMBL" id="CAJNYD010000423">
    <property type="protein sequence ID" value="CAF3257111.1"/>
    <property type="molecule type" value="Genomic_DNA"/>
</dbReference>
<dbReference type="Proteomes" id="UP000663862">
    <property type="component" value="Unassembled WGS sequence"/>
</dbReference>
<organism evidence="10 13">
    <name type="scientific">Rotaria socialis</name>
    <dbReference type="NCBI Taxonomy" id="392032"/>
    <lineage>
        <taxon>Eukaryota</taxon>
        <taxon>Metazoa</taxon>
        <taxon>Spiralia</taxon>
        <taxon>Gnathifera</taxon>
        <taxon>Rotifera</taxon>
        <taxon>Eurotatoria</taxon>
        <taxon>Bdelloidea</taxon>
        <taxon>Philodinida</taxon>
        <taxon>Philodinidae</taxon>
        <taxon>Rotaria</taxon>
    </lineage>
</organism>
<evidence type="ECO:0000256" key="2">
    <source>
        <dbReference type="ARBA" id="ARBA00022603"/>
    </source>
</evidence>
<dbReference type="EMBL" id="CAJOBP010002000">
    <property type="protein sequence ID" value="CAF4327538.1"/>
    <property type="molecule type" value="Genomic_DNA"/>
</dbReference>
<keyword evidence="13" id="KW-1185">Reference proteome</keyword>
<dbReference type="InterPro" id="IPR050320">
    <property type="entry name" value="N5-glutamine_MTase"/>
</dbReference>
<evidence type="ECO:0000256" key="5">
    <source>
        <dbReference type="ARBA" id="ARBA00048391"/>
    </source>
</evidence>
<reference evidence="10" key="1">
    <citation type="submission" date="2021-02" db="EMBL/GenBank/DDBJ databases">
        <authorList>
            <person name="Nowell W R."/>
        </authorList>
    </citation>
    <scope>NUCLEOTIDE SEQUENCE</scope>
</reference>
<protein>
    <recommendedName>
        <fullName evidence="1">peptide chain release factor N(5)-glutamine methyltransferase</fullName>
        <ecNumber evidence="1">2.1.1.297</ecNumber>
    </recommendedName>
</protein>
<evidence type="ECO:0000313" key="10">
    <source>
        <dbReference type="EMBL" id="CAF4327538.1"/>
    </source>
</evidence>
<evidence type="ECO:0000259" key="6">
    <source>
        <dbReference type="Pfam" id="PF05175"/>
    </source>
</evidence>
<dbReference type="GO" id="GO:0003676">
    <property type="term" value="F:nucleic acid binding"/>
    <property type="evidence" value="ECO:0007669"/>
    <property type="project" value="InterPro"/>
</dbReference>
<dbReference type="InterPro" id="IPR002052">
    <property type="entry name" value="DNA_methylase_N6_adenine_CS"/>
</dbReference>
<evidence type="ECO:0000256" key="1">
    <source>
        <dbReference type="ARBA" id="ARBA00012771"/>
    </source>
</evidence>
<evidence type="ECO:0000256" key="4">
    <source>
        <dbReference type="ARBA" id="ARBA00022691"/>
    </source>
</evidence>
<dbReference type="Proteomes" id="UP000663869">
    <property type="component" value="Unassembled WGS sequence"/>
</dbReference>
<proteinExistence type="predicted"/>
<dbReference type="GO" id="GO:0102559">
    <property type="term" value="F:peptide chain release factor N(5)-glutamine methyltransferase activity"/>
    <property type="evidence" value="ECO:0007669"/>
    <property type="project" value="UniProtKB-EC"/>
</dbReference>